<keyword evidence="15" id="KW-0732">Signal</keyword>
<comment type="cofactor">
    <cofactor evidence="1 13">
        <name>heme</name>
        <dbReference type="ChEBI" id="CHEBI:30413"/>
    </cofactor>
</comment>
<proteinExistence type="inferred from homology"/>
<evidence type="ECO:0000256" key="15">
    <source>
        <dbReference type="SAM" id="SignalP"/>
    </source>
</evidence>
<feature type="chain" id="PRO_5034102470" evidence="15">
    <location>
        <begin position="26"/>
        <end position="508"/>
    </location>
</feature>
<evidence type="ECO:0000313" key="17">
    <source>
        <dbReference type="Proteomes" id="UP000250043"/>
    </source>
</evidence>
<evidence type="ECO:0000256" key="7">
    <source>
        <dbReference type="ARBA" id="ARBA00022723"/>
    </source>
</evidence>
<evidence type="ECO:0000256" key="4">
    <source>
        <dbReference type="ARBA" id="ARBA00010617"/>
    </source>
</evidence>
<comment type="subcellular location">
    <subcellularLocation>
        <location evidence="2">Membrane</location>
        <topology evidence="2">Single-pass membrane protein</topology>
    </subcellularLocation>
</comment>
<dbReference type="EMBL" id="KV722352">
    <property type="protein sequence ID" value="OCH93697.1"/>
    <property type="molecule type" value="Genomic_DNA"/>
</dbReference>
<dbReference type="GO" id="GO:0005506">
    <property type="term" value="F:iron ion binding"/>
    <property type="evidence" value="ECO:0007669"/>
    <property type="project" value="InterPro"/>
</dbReference>
<evidence type="ECO:0000256" key="1">
    <source>
        <dbReference type="ARBA" id="ARBA00001971"/>
    </source>
</evidence>
<keyword evidence="17" id="KW-1185">Reference proteome</keyword>
<dbReference type="OrthoDB" id="2789670at2759"/>
<feature type="signal peptide" evidence="15">
    <location>
        <begin position="1"/>
        <end position="25"/>
    </location>
</feature>
<gene>
    <name evidence="16" type="ORF">OBBRIDRAFT_790051</name>
</gene>
<dbReference type="InterPro" id="IPR002401">
    <property type="entry name" value="Cyt_P450_E_grp-I"/>
</dbReference>
<keyword evidence="11 14" id="KW-0503">Monooxygenase</keyword>
<name>A0A8E2J5F2_9APHY</name>
<dbReference type="InterPro" id="IPR050364">
    <property type="entry name" value="Cytochrome_P450_fung"/>
</dbReference>
<feature type="binding site" description="axial binding residue" evidence="13">
    <location>
        <position position="440"/>
    </location>
    <ligand>
        <name>heme</name>
        <dbReference type="ChEBI" id="CHEBI:30413"/>
    </ligand>
    <ligandPart>
        <name>Fe</name>
        <dbReference type="ChEBI" id="CHEBI:18248"/>
    </ligandPart>
</feature>
<dbReference type="GO" id="GO:0016020">
    <property type="term" value="C:membrane"/>
    <property type="evidence" value="ECO:0007669"/>
    <property type="project" value="UniProtKB-SubCell"/>
</dbReference>
<evidence type="ECO:0000256" key="11">
    <source>
        <dbReference type="ARBA" id="ARBA00023033"/>
    </source>
</evidence>
<evidence type="ECO:0000256" key="12">
    <source>
        <dbReference type="ARBA" id="ARBA00023136"/>
    </source>
</evidence>
<keyword evidence="5 13" id="KW-0349">Heme</keyword>
<dbReference type="InterPro" id="IPR001128">
    <property type="entry name" value="Cyt_P450"/>
</dbReference>
<dbReference type="GO" id="GO:0020037">
    <property type="term" value="F:heme binding"/>
    <property type="evidence" value="ECO:0007669"/>
    <property type="project" value="InterPro"/>
</dbReference>
<dbReference type="PANTHER" id="PTHR46300">
    <property type="entry name" value="P450, PUTATIVE (EUROFUNG)-RELATED-RELATED"/>
    <property type="match status" value="1"/>
</dbReference>
<comment type="similarity">
    <text evidence="4 14">Belongs to the cytochrome P450 family.</text>
</comment>
<dbReference type="GO" id="GO:0004497">
    <property type="term" value="F:monooxygenase activity"/>
    <property type="evidence" value="ECO:0007669"/>
    <property type="project" value="UniProtKB-KW"/>
</dbReference>
<dbReference type="Pfam" id="PF00067">
    <property type="entry name" value="p450"/>
    <property type="match status" value="1"/>
</dbReference>
<dbReference type="PANTHER" id="PTHR46300:SF7">
    <property type="entry name" value="P450, PUTATIVE (EUROFUNG)-RELATED"/>
    <property type="match status" value="1"/>
</dbReference>
<organism evidence="16 17">
    <name type="scientific">Obba rivulosa</name>
    <dbReference type="NCBI Taxonomy" id="1052685"/>
    <lineage>
        <taxon>Eukaryota</taxon>
        <taxon>Fungi</taxon>
        <taxon>Dikarya</taxon>
        <taxon>Basidiomycota</taxon>
        <taxon>Agaricomycotina</taxon>
        <taxon>Agaricomycetes</taxon>
        <taxon>Polyporales</taxon>
        <taxon>Gelatoporiaceae</taxon>
        <taxon>Obba</taxon>
    </lineage>
</organism>
<dbReference type="Proteomes" id="UP000250043">
    <property type="component" value="Unassembled WGS sequence"/>
</dbReference>
<evidence type="ECO:0000256" key="13">
    <source>
        <dbReference type="PIRSR" id="PIRSR602401-1"/>
    </source>
</evidence>
<evidence type="ECO:0000256" key="6">
    <source>
        <dbReference type="ARBA" id="ARBA00022692"/>
    </source>
</evidence>
<evidence type="ECO:0000256" key="9">
    <source>
        <dbReference type="ARBA" id="ARBA00023002"/>
    </source>
</evidence>
<sequence>MSLSISSVPLLVGLAIALLWKYVKNTGSQYRDLALPPGPKRLPLIGNVLDVPTEQHWKTYAEWTQKYGDVIYLQVFGQSIIVLNSVKAVVELFEKRSVNNSDRPHSEMVALMGFDWAMGSLRYGQWWRRHRRAFHQYFNQNEVPAYEPRLHDAARRLLRRLLREPEDFLFHIRYVFGAIFLSVVYGIEAAEGEDEHIATAERALHGVEEAFNPGSFWVDFLPFLKYVPAWMPGAVFQKKAAEWRVDCVAMKRKPWQNVVKDGEYAPVAAKLAERLSHLEGEEYAQEEEVAQNVAGIAYGAGADTSVSTLQCFFQAMILFPKVQKLAQEELARVVGPLRLPQFSDRESLPYIRAICKECLRWQPVVPLGLAHQSITDDKYRGYFIPGSTILIQNTWGILHNPEEYPEPDEFRPERFLKDGKWNPDVMDPGVIAFGAGRRICPGRYLSELTLFITIACVLHTFDITPALDLQGKPIIREIKMTSGVVSHPEPFECNVKPRSSLAESLILE</sequence>
<protein>
    <submittedName>
        <fullName evidence="16">Cytochrome P450</fullName>
    </submittedName>
</protein>
<dbReference type="Gene3D" id="1.10.630.10">
    <property type="entry name" value="Cytochrome P450"/>
    <property type="match status" value="1"/>
</dbReference>
<evidence type="ECO:0000256" key="2">
    <source>
        <dbReference type="ARBA" id="ARBA00004167"/>
    </source>
</evidence>
<evidence type="ECO:0000313" key="16">
    <source>
        <dbReference type="EMBL" id="OCH93697.1"/>
    </source>
</evidence>
<reference evidence="16 17" key="1">
    <citation type="submission" date="2016-07" db="EMBL/GenBank/DDBJ databases">
        <title>Draft genome of the white-rot fungus Obba rivulosa 3A-2.</title>
        <authorList>
            <consortium name="DOE Joint Genome Institute"/>
            <person name="Miettinen O."/>
            <person name="Riley R."/>
            <person name="Acob R."/>
            <person name="Barry K."/>
            <person name="Cullen D."/>
            <person name="De Vries R."/>
            <person name="Hainaut M."/>
            <person name="Hatakka A."/>
            <person name="Henrissat B."/>
            <person name="Hilden K."/>
            <person name="Kuo R."/>
            <person name="Labutti K."/>
            <person name="Lipzen A."/>
            <person name="Makela M.R."/>
            <person name="Sandor L."/>
            <person name="Spatafora J.W."/>
            <person name="Grigoriev I.V."/>
            <person name="Hibbett D.S."/>
        </authorList>
    </citation>
    <scope>NUCLEOTIDE SEQUENCE [LARGE SCALE GENOMIC DNA]</scope>
    <source>
        <strain evidence="16 17">3A-2</strain>
    </source>
</reference>
<keyword evidence="12" id="KW-0472">Membrane</keyword>
<comment type="pathway">
    <text evidence="3">Secondary metabolite biosynthesis.</text>
</comment>
<dbReference type="InterPro" id="IPR017972">
    <property type="entry name" value="Cyt_P450_CS"/>
</dbReference>
<dbReference type="GO" id="GO:0016705">
    <property type="term" value="F:oxidoreductase activity, acting on paired donors, with incorporation or reduction of molecular oxygen"/>
    <property type="evidence" value="ECO:0007669"/>
    <property type="project" value="InterPro"/>
</dbReference>
<keyword evidence="6" id="KW-0812">Transmembrane</keyword>
<dbReference type="PRINTS" id="PR00463">
    <property type="entry name" value="EP450I"/>
</dbReference>
<evidence type="ECO:0000256" key="5">
    <source>
        <dbReference type="ARBA" id="ARBA00022617"/>
    </source>
</evidence>
<dbReference type="InterPro" id="IPR036396">
    <property type="entry name" value="Cyt_P450_sf"/>
</dbReference>
<keyword evidence="8" id="KW-1133">Transmembrane helix</keyword>
<keyword evidence="7 13" id="KW-0479">Metal-binding</keyword>
<accession>A0A8E2J5F2</accession>
<evidence type="ECO:0000256" key="3">
    <source>
        <dbReference type="ARBA" id="ARBA00005179"/>
    </source>
</evidence>
<evidence type="ECO:0000256" key="8">
    <source>
        <dbReference type="ARBA" id="ARBA00022989"/>
    </source>
</evidence>
<dbReference type="AlphaFoldDB" id="A0A8E2J5F2"/>
<evidence type="ECO:0000256" key="14">
    <source>
        <dbReference type="RuleBase" id="RU000461"/>
    </source>
</evidence>
<dbReference type="PRINTS" id="PR00385">
    <property type="entry name" value="P450"/>
</dbReference>
<keyword evidence="9 14" id="KW-0560">Oxidoreductase</keyword>
<dbReference type="PROSITE" id="PS00086">
    <property type="entry name" value="CYTOCHROME_P450"/>
    <property type="match status" value="1"/>
</dbReference>
<dbReference type="SUPFAM" id="SSF48264">
    <property type="entry name" value="Cytochrome P450"/>
    <property type="match status" value="1"/>
</dbReference>
<evidence type="ECO:0000256" key="10">
    <source>
        <dbReference type="ARBA" id="ARBA00023004"/>
    </source>
</evidence>
<keyword evidence="10 13" id="KW-0408">Iron</keyword>
<dbReference type="CDD" id="cd11065">
    <property type="entry name" value="CYP64-like"/>
    <property type="match status" value="1"/>
</dbReference>